<evidence type="ECO:0000259" key="1">
    <source>
        <dbReference type="Pfam" id="PF03551"/>
    </source>
</evidence>
<reference evidence="2 3" key="1">
    <citation type="submission" date="2022-02" db="EMBL/GenBank/DDBJ databases">
        <title>The car tank lid bacteriome: a reservoir of bacteria with potential in bioremediation of fuel.</title>
        <authorList>
            <person name="Vidal-Verdu A."/>
            <person name="Gomez-Martinez D."/>
            <person name="Latorre-Perez A."/>
            <person name="Pereto J."/>
            <person name="Porcar M."/>
        </authorList>
    </citation>
    <scope>NUCLEOTIDE SEQUENCE [LARGE SCALE GENOMIC DNA]</scope>
    <source>
        <strain evidence="2 3">4D.3</strain>
    </source>
</reference>
<evidence type="ECO:0000313" key="3">
    <source>
        <dbReference type="Proteomes" id="UP001651050"/>
    </source>
</evidence>
<dbReference type="InterPro" id="IPR036388">
    <property type="entry name" value="WH-like_DNA-bd_sf"/>
</dbReference>
<dbReference type="Proteomes" id="UP001651050">
    <property type="component" value="Unassembled WGS sequence"/>
</dbReference>
<dbReference type="InterPro" id="IPR052509">
    <property type="entry name" value="Metal_resp_DNA-bind_regulator"/>
</dbReference>
<dbReference type="Pfam" id="PF03551">
    <property type="entry name" value="PadR"/>
    <property type="match status" value="1"/>
</dbReference>
<feature type="domain" description="Transcription regulator PadR N-terminal" evidence="1">
    <location>
        <begin position="8"/>
        <end position="82"/>
    </location>
</feature>
<comment type="caution">
    <text evidence="2">The sequence shown here is derived from an EMBL/GenBank/DDBJ whole genome shotgun (WGS) entry which is preliminary data.</text>
</comment>
<keyword evidence="3" id="KW-1185">Reference proteome</keyword>
<proteinExistence type="predicted"/>
<organism evidence="2 3">
    <name type="scientific">Isoptericola peretonis</name>
    <dbReference type="NCBI Taxonomy" id="2918523"/>
    <lineage>
        <taxon>Bacteria</taxon>
        <taxon>Bacillati</taxon>
        <taxon>Actinomycetota</taxon>
        <taxon>Actinomycetes</taxon>
        <taxon>Micrococcales</taxon>
        <taxon>Promicromonosporaceae</taxon>
        <taxon>Isoptericola</taxon>
    </lineage>
</organism>
<dbReference type="SUPFAM" id="SSF46785">
    <property type="entry name" value="Winged helix' DNA-binding domain"/>
    <property type="match status" value="1"/>
</dbReference>
<dbReference type="RefSeq" id="WP_416342484.1">
    <property type="nucleotide sequence ID" value="NZ_JALQCY010000001.1"/>
</dbReference>
<dbReference type="PANTHER" id="PTHR33169:SF14">
    <property type="entry name" value="TRANSCRIPTIONAL REGULATOR RV3488"/>
    <property type="match status" value="1"/>
</dbReference>
<accession>A0ABT0IZE8</accession>
<dbReference type="InterPro" id="IPR005149">
    <property type="entry name" value="Tscrpt_reg_PadR_N"/>
</dbReference>
<evidence type="ECO:0000313" key="2">
    <source>
        <dbReference type="EMBL" id="MCK9792627.1"/>
    </source>
</evidence>
<dbReference type="Gene3D" id="1.10.10.10">
    <property type="entry name" value="Winged helix-like DNA-binding domain superfamily/Winged helix DNA-binding domain"/>
    <property type="match status" value="1"/>
</dbReference>
<dbReference type="InterPro" id="IPR036390">
    <property type="entry name" value="WH_DNA-bd_sf"/>
</dbReference>
<gene>
    <name evidence="2" type="ORF">M1843_02560</name>
</gene>
<dbReference type="PANTHER" id="PTHR33169">
    <property type="entry name" value="PADR-FAMILY TRANSCRIPTIONAL REGULATOR"/>
    <property type="match status" value="1"/>
</dbReference>
<dbReference type="EMBL" id="JALQCY010000001">
    <property type="protein sequence ID" value="MCK9792627.1"/>
    <property type="molecule type" value="Genomic_DNA"/>
</dbReference>
<sequence>MTATRLLVLGAVRERGSAHGYQIRRDLESWGVHLWGTIQQGSIYHGLRTLTRDGLLEVADAGPSAGPARTAYALTPAGERAFVELLEHALRSDEVGLSETIAGIGFITELTRERALELLRLRVEAFGRRRARVVDEYERQPGEEWGHHVEAVRLWAHTADSAVEWTQDLVRRLEAGAYTMHGEAPA</sequence>
<name>A0ABT0IZE8_9MICO</name>
<protein>
    <submittedName>
        <fullName evidence="2">PadR family transcriptional regulator</fullName>
    </submittedName>
</protein>